<dbReference type="InterPro" id="IPR040255">
    <property type="entry name" value="Non-specific_endonuclease"/>
</dbReference>
<dbReference type="AlphaFoldDB" id="A0A8I1KJ61"/>
<name>A0A8I1KJ61_9HYPH</name>
<dbReference type="Proteomes" id="UP000623250">
    <property type="component" value="Unassembled WGS sequence"/>
</dbReference>
<comment type="caution">
    <text evidence="14">The sequence shown here is derived from an EMBL/GenBank/DDBJ whole genome shotgun (WGS) entry which is preliminary data.</text>
</comment>
<dbReference type="SUPFAM" id="SSF54060">
    <property type="entry name" value="His-Me finger endonucleases"/>
    <property type="match status" value="1"/>
</dbReference>
<evidence type="ECO:0000259" key="13">
    <source>
        <dbReference type="SMART" id="SM00892"/>
    </source>
</evidence>
<protein>
    <recommendedName>
        <fullName evidence="10">Endonuclease</fullName>
        <ecNumber evidence="10">3.1.30.-</ecNumber>
    </recommendedName>
</protein>
<gene>
    <name evidence="14" type="ORF">JDN41_02890</name>
</gene>
<feature type="active site" description="Proton acceptor" evidence="8">
    <location>
        <position position="126"/>
    </location>
</feature>
<dbReference type="GO" id="GO:0003676">
    <property type="term" value="F:nucleic acid binding"/>
    <property type="evidence" value="ECO:0007669"/>
    <property type="project" value="InterPro"/>
</dbReference>
<evidence type="ECO:0000256" key="2">
    <source>
        <dbReference type="ARBA" id="ARBA00010052"/>
    </source>
</evidence>
<evidence type="ECO:0000256" key="1">
    <source>
        <dbReference type="ARBA" id="ARBA00001946"/>
    </source>
</evidence>
<accession>A0A8I1KJ61</accession>
<evidence type="ECO:0000313" key="14">
    <source>
        <dbReference type="EMBL" id="MBJ7542499.1"/>
    </source>
</evidence>
<comment type="cofactor">
    <cofactor evidence="1 10">
        <name>Mg(2+)</name>
        <dbReference type="ChEBI" id="CHEBI:18420"/>
    </cofactor>
</comment>
<dbReference type="InterPro" id="IPR044925">
    <property type="entry name" value="His-Me_finger_sf"/>
</dbReference>
<feature type="signal peptide" evidence="11">
    <location>
        <begin position="1"/>
        <end position="29"/>
    </location>
</feature>
<dbReference type="GO" id="GO:0046872">
    <property type="term" value="F:metal ion binding"/>
    <property type="evidence" value="ECO:0007669"/>
    <property type="project" value="UniProtKB-KW"/>
</dbReference>
<evidence type="ECO:0000313" key="15">
    <source>
        <dbReference type="Proteomes" id="UP000623250"/>
    </source>
</evidence>
<keyword evidence="11" id="KW-0732">Signal</keyword>
<reference evidence="14 15" key="1">
    <citation type="submission" date="2020-12" db="EMBL/GenBank/DDBJ databases">
        <title>Revised draft genomes of Rhodomicrobium vannielii ATCC 17100 and Rhodomicrobium udaipurense JA643.</title>
        <authorList>
            <person name="Conners E.M."/>
            <person name="Davenport E.J."/>
            <person name="Bose A."/>
        </authorList>
    </citation>
    <scope>NUCLEOTIDE SEQUENCE [LARGE SCALE GENOMIC DNA]</scope>
    <source>
        <strain evidence="14 15">JA643</strain>
    </source>
</reference>
<evidence type="ECO:0000256" key="6">
    <source>
        <dbReference type="ARBA" id="ARBA00022801"/>
    </source>
</evidence>
<keyword evidence="6 10" id="KW-0378">Hydrolase</keyword>
<feature type="domain" description="ENPP1-3/EXOG-like endonuclease/phosphodiesterase" evidence="12">
    <location>
        <begin position="60"/>
        <end position="250"/>
    </location>
</feature>
<dbReference type="SMART" id="SM00892">
    <property type="entry name" value="Endonuclease_NS"/>
    <property type="match status" value="1"/>
</dbReference>
<dbReference type="Gene3D" id="3.40.570.10">
    <property type="entry name" value="Extracellular Endonuclease, subunit A"/>
    <property type="match status" value="1"/>
</dbReference>
<keyword evidence="15" id="KW-1185">Reference proteome</keyword>
<feature type="domain" description="DNA/RNA non-specific endonuclease/pyrophosphatase/phosphodiesterase" evidence="13">
    <location>
        <begin position="59"/>
        <end position="250"/>
    </location>
</feature>
<feature type="chain" id="PRO_5034922136" description="Endonuclease" evidence="11">
    <location>
        <begin position="30"/>
        <end position="279"/>
    </location>
</feature>
<dbReference type="EC" id="3.1.30.-" evidence="10"/>
<organism evidence="14 15">
    <name type="scientific">Rhodomicrobium udaipurense</name>
    <dbReference type="NCBI Taxonomy" id="1202716"/>
    <lineage>
        <taxon>Bacteria</taxon>
        <taxon>Pseudomonadati</taxon>
        <taxon>Pseudomonadota</taxon>
        <taxon>Alphaproteobacteria</taxon>
        <taxon>Hyphomicrobiales</taxon>
        <taxon>Hyphomicrobiaceae</taxon>
        <taxon>Rhodomicrobium</taxon>
    </lineage>
</organism>
<dbReference type="PANTHER" id="PTHR13966">
    <property type="entry name" value="ENDONUCLEASE RELATED"/>
    <property type="match status" value="1"/>
</dbReference>
<dbReference type="InterPro" id="IPR018524">
    <property type="entry name" value="DNA/RNA_endonuclease_AS"/>
</dbReference>
<evidence type="ECO:0000256" key="9">
    <source>
        <dbReference type="PIRSR" id="PIRSR640255-2"/>
    </source>
</evidence>
<evidence type="ECO:0000256" key="11">
    <source>
        <dbReference type="SAM" id="SignalP"/>
    </source>
</evidence>
<dbReference type="GO" id="GO:0016787">
    <property type="term" value="F:hydrolase activity"/>
    <property type="evidence" value="ECO:0007669"/>
    <property type="project" value="UniProtKB-KW"/>
</dbReference>
<dbReference type="RefSeq" id="WP_037232661.1">
    <property type="nucleotide sequence ID" value="NZ_JAEMUK010000006.1"/>
</dbReference>
<evidence type="ECO:0000256" key="8">
    <source>
        <dbReference type="PIRSR" id="PIRSR640255-1"/>
    </source>
</evidence>
<dbReference type="InterPro" id="IPR044929">
    <property type="entry name" value="DNA/RNA_non-sp_Endonuclease_sf"/>
</dbReference>
<evidence type="ECO:0000256" key="3">
    <source>
        <dbReference type="ARBA" id="ARBA00022722"/>
    </source>
</evidence>
<dbReference type="Pfam" id="PF01223">
    <property type="entry name" value="Endonuclease_NS"/>
    <property type="match status" value="1"/>
</dbReference>
<dbReference type="PROSITE" id="PS01070">
    <property type="entry name" value="NUCLEASE_NON_SPEC"/>
    <property type="match status" value="1"/>
</dbReference>
<evidence type="ECO:0000256" key="5">
    <source>
        <dbReference type="ARBA" id="ARBA00022759"/>
    </source>
</evidence>
<dbReference type="GO" id="GO:0004519">
    <property type="term" value="F:endonuclease activity"/>
    <property type="evidence" value="ECO:0007669"/>
    <property type="project" value="UniProtKB-UniRule"/>
</dbReference>
<dbReference type="SMART" id="SM00477">
    <property type="entry name" value="NUC"/>
    <property type="match status" value="1"/>
</dbReference>
<comment type="similarity">
    <text evidence="2 10">Belongs to the DNA/RNA non-specific endonuclease family.</text>
</comment>
<dbReference type="InterPro" id="IPR001604">
    <property type="entry name" value="Endo_G_ENPP1-like_dom"/>
</dbReference>
<evidence type="ECO:0000256" key="10">
    <source>
        <dbReference type="RuleBase" id="RU366055"/>
    </source>
</evidence>
<evidence type="ECO:0000256" key="4">
    <source>
        <dbReference type="ARBA" id="ARBA00022723"/>
    </source>
</evidence>
<evidence type="ECO:0000256" key="7">
    <source>
        <dbReference type="ARBA" id="ARBA00022842"/>
    </source>
</evidence>
<dbReference type="EMBL" id="JAEMUK010000006">
    <property type="protein sequence ID" value="MBJ7542499.1"/>
    <property type="molecule type" value="Genomic_DNA"/>
</dbReference>
<dbReference type="PANTHER" id="PTHR13966:SF5">
    <property type="entry name" value="ENDONUCLEASE G, MITOCHONDRIAL"/>
    <property type="match status" value="1"/>
</dbReference>
<sequence>MALLRRAQALLILLFAALALGQYATPGHAQERGCDAQLYRGGFPAIKSEQLARETYGLCFSEIAVLYSGVSRTPLWAAEMLTPARVAAAKTLTRISSNAFHDETLLPPEVRAELTDYKRSGFDRGHMAPNGDMSTRKGQEESFSLANMIPQHPCNNEVLWEGIESAVRDIAESETVYVVTGPAFLGAELESLKGRVLVPTHVFKAIYVPSRNAAAAFFAPNDDSQAWETLSIDELEAKVGVDAFPQLDGAVRRRAMILPRPTPHYGCRLQTSEAAGRRR</sequence>
<feature type="binding site" evidence="9">
    <location>
        <position position="156"/>
    </location>
    <ligand>
        <name>Mg(2+)</name>
        <dbReference type="ChEBI" id="CHEBI:18420"/>
        <note>catalytic</note>
    </ligand>
</feature>
<evidence type="ECO:0000259" key="12">
    <source>
        <dbReference type="SMART" id="SM00477"/>
    </source>
</evidence>
<keyword evidence="5 10" id="KW-0255">Endonuclease</keyword>
<keyword evidence="3 10" id="KW-0540">Nuclease</keyword>
<keyword evidence="4 9" id="KW-0479">Metal-binding</keyword>
<dbReference type="InterPro" id="IPR020821">
    <property type="entry name" value="ENPP1-3/EXOG-like_nuc-like"/>
</dbReference>
<keyword evidence="7" id="KW-0460">Magnesium</keyword>
<proteinExistence type="inferred from homology"/>